<protein>
    <recommendedName>
        <fullName evidence="3">Oxidoreductase</fullName>
    </recommendedName>
</protein>
<proteinExistence type="predicted"/>
<evidence type="ECO:0008006" key="3">
    <source>
        <dbReference type="Google" id="ProtNLM"/>
    </source>
</evidence>
<gene>
    <name evidence="1" type="ORF">GCM10010411_13280</name>
</gene>
<evidence type="ECO:0000313" key="2">
    <source>
        <dbReference type="Proteomes" id="UP001501509"/>
    </source>
</evidence>
<dbReference type="Gene3D" id="3.40.50.720">
    <property type="entry name" value="NAD(P)-binding Rossmann-like Domain"/>
    <property type="match status" value="1"/>
</dbReference>
<dbReference type="InterPro" id="IPR036291">
    <property type="entry name" value="NAD(P)-bd_dom_sf"/>
</dbReference>
<organism evidence="1 2">
    <name type="scientific">Actinomadura fulvescens</name>
    <dbReference type="NCBI Taxonomy" id="46160"/>
    <lineage>
        <taxon>Bacteria</taxon>
        <taxon>Bacillati</taxon>
        <taxon>Actinomycetota</taxon>
        <taxon>Actinomycetes</taxon>
        <taxon>Streptosporangiales</taxon>
        <taxon>Thermomonosporaceae</taxon>
        <taxon>Actinomadura</taxon>
    </lineage>
</organism>
<sequence length="59" mass="5844">MTGGSRGIGAAISTRPAAAEQAREVAGNIEAEDGKVVVVQADLDAAAEAVLLYDADSTA</sequence>
<accession>A0ABP6BQE2</accession>
<comment type="caution">
    <text evidence="1">The sequence shown here is derived from an EMBL/GenBank/DDBJ whole genome shotgun (WGS) entry which is preliminary data.</text>
</comment>
<keyword evidence="2" id="KW-1185">Reference proteome</keyword>
<evidence type="ECO:0000313" key="1">
    <source>
        <dbReference type="EMBL" id="GAA2581921.1"/>
    </source>
</evidence>
<reference evidence="2" key="1">
    <citation type="journal article" date="2019" name="Int. J. Syst. Evol. Microbiol.">
        <title>The Global Catalogue of Microorganisms (GCM) 10K type strain sequencing project: providing services to taxonomists for standard genome sequencing and annotation.</title>
        <authorList>
            <consortium name="The Broad Institute Genomics Platform"/>
            <consortium name="The Broad Institute Genome Sequencing Center for Infectious Disease"/>
            <person name="Wu L."/>
            <person name="Ma J."/>
        </authorList>
    </citation>
    <scope>NUCLEOTIDE SEQUENCE [LARGE SCALE GENOMIC DNA]</scope>
    <source>
        <strain evidence="2">JCM 6833</strain>
    </source>
</reference>
<dbReference type="EMBL" id="BAAATD010000001">
    <property type="protein sequence ID" value="GAA2581921.1"/>
    <property type="molecule type" value="Genomic_DNA"/>
</dbReference>
<name>A0ABP6BQE2_9ACTN</name>
<dbReference type="SUPFAM" id="SSF51735">
    <property type="entry name" value="NAD(P)-binding Rossmann-fold domains"/>
    <property type="match status" value="1"/>
</dbReference>
<dbReference type="RefSeq" id="WP_344538611.1">
    <property type="nucleotide sequence ID" value="NZ_BAAATD010000001.1"/>
</dbReference>
<dbReference type="Proteomes" id="UP001501509">
    <property type="component" value="Unassembled WGS sequence"/>
</dbReference>